<evidence type="ECO:0000256" key="2">
    <source>
        <dbReference type="ARBA" id="ARBA00022679"/>
    </source>
</evidence>
<dbReference type="CDD" id="cd02440">
    <property type="entry name" value="AdoMet_MTases"/>
    <property type="match status" value="1"/>
</dbReference>
<dbReference type="GO" id="GO:0032981">
    <property type="term" value="P:mitochondrial respiratory chain complex I assembly"/>
    <property type="evidence" value="ECO:0007669"/>
    <property type="project" value="TreeGrafter"/>
</dbReference>
<dbReference type="InterPro" id="IPR029063">
    <property type="entry name" value="SAM-dependent_MTases_sf"/>
</dbReference>
<accession>A0A1Z5K722</accession>
<evidence type="ECO:0000259" key="3">
    <source>
        <dbReference type="Pfam" id="PF08241"/>
    </source>
</evidence>
<dbReference type="InParanoid" id="A0A1Z5K722"/>
<dbReference type="EMBL" id="BDSP01000177">
    <property type="protein sequence ID" value="GAX22019.1"/>
    <property type="molecule type" value="Genomic_DNA"/>
</dbReference>
<dbReference type="AlphaFoldDB" id="A0A1Z5K722"/>
<proteinExistence type="predicted"/>
<keyword evidence="1" id="KW-0489">Methyltransferase</keyword>
<evidence type="ECO:0000256" key="1">
    <source>
        <dbReference type="ARBA" id="ARBA00022603"/>
    </source>
</evidence>
<feature type="domain" description="Methyltransferase type 11" evidence="3">
    <location>
        <begin position="86"/>
        <end position="195"/>
    </location>
</feature>
<dbReference type="GO" id="GO:0032259">
    <property type="term" value="P:methylation"/>
    <property type="evidence" value="ECO:0007669"/>
    <property type="project" value="UniProtKB-KW"/>
</dbReference>
<dbReference type="GO" id="GO:0008757">
    <property type="term" value="F:S-adenosylmethionine-dependent methyltransferase activity"/>
    <property type="evidence" value="ECO:0007669"/>
    <property type="project" value="InterPro"/>
</dbReference>
<dbReference type="InterPro" id="IPR013216">
    <property type="entry name" value="Methyltransf_11"/>
</dbReference>
<comment type="caution">
    <text evidence="4">The sequence shown here is derived from an EMBL/GenBank/DDBJ whole genome shotgun (WGS) entry which is preliminary data.</text>
</comment>
<dbReference type="Pfam" id="PF08241">
    <property type="entry name" value="Methyltransf_11"/>
    <property type="match status" value="1"/>
</dbReference>
<dbReference type="PANTHER" id="PTHR13090:SF1">
    <property type="entry name" value="ARGININE-HYDROXYLASE NDUFAF5, MITOCHONDRIAL"/>
    <property type="match status" value="1"/>
</dbReference>
<gene>
    <name evidence="4" type="ORF">FisN_6Hh266</name>
</gene>
<sequence length="349" mass="38749">MSQSTRSLYRVVFAATRKCHLSSEASVTYAFDRSFKQLQRDNAARAVQKWSHHDAISYDYLREEIARRLVDRLDDIRRDEGFSLALDLGSGPGYVYRAICADDSLQGAGGMGGVRKLVQVDSSVEMLHRDVDISFEGSHRCDTYRLHADEESKLPFPDGTFDLVISSASLHWINDLPSTFAEVRRVLKPDGCFMFSIIGGTTLSELRAAMVLAELERDGGVSTHVGPFVELSDVGALLQRAGFALPTIDTDTIHLAFPHAGVLMEHLQRMGENNAGIKRRDRTSLDTFLATACLYDQLFSVEGSDEIEASVQVIYAIGWTPHESQQRPLERGTATHKMTDMVDITKAST</sequence>
<protein>
    <recommendedName>
        <fullName evidence="3">Methyltransferase type 11 domain-containing protein</fullName>
    </recommendedName>
</protein>
<keyword evidence="2" id="KW-0808">Transferase</keyword>
<name>A0A1Z5K722_FISSO</name>
<dbReference type="GO" id="GO:0005739">
    <property type="term" value="C:mitochondrion"/>
    <property type="evidence" value="ECO:0007669"/>
    <property type="project" value="TreeGrafter"/>
</dbReference>
<reference evidence="4 5" key="1">
    <citation type="journal article" date="2015" name="Plant Cell">
        <title>Oil accumulation by the oleaginous diatom Fistulifera solaris as revealed by the genome and transcriptome.</title>
        <authorList>
            <person name="Tanaka T."/>
            <person name="Maeda Y."/>
            <person name="Veluchamy A."/>
            <person name="Tanaka M."/>
            <person name="Abida H."/>
            <person name="Marechal E."/>
            <person name="Bowler C."/>
            <person name="Muto M."/>
            <person name="Sunaga Y."/>
            <person name="Tanaka M."/>
            <person name="Yoshino T."/>
            <person name="Taniguchi T."/>
            <person name="Fukuda Y."/>
            <person name="Nemoto M."/>
            <person name="Matsumoto M."/>
            <person name="Wong P.S."/>
            <person name="Aburatani S."/>
            <person name="Fujibuchi W."/>
        </authorList>
    </citation>
    <scope>NUCLEOTIDE SEQUENCE [LARGE SCALE GENOMIC DNA]</scope>
    <source>
        <strain evidence="4 5">JPCC DA0580</strain>
    </source>
</reference>
<dbReference type="Gene3D" id="3.40.50.150">
    <property type="entry name" value="Vaccinia Virus protein VP39"/>
    <property type="match status" value="1"/>
</dbReference>
<dbReference type="SUPFAM" id="SSF53335">
    <property type="entry name" value="S-adenosyl-L-methionine-dependent methyltransferases"/>
    <property type="match status" value="1"/>
</dbReference>
<dbReference type="PANTHER" id="PTHR13090">
    <property type="entry name" value="ARGININE-HYDROXYLASE NDUFAF5, MITOCHONDRIAL"/>
    <property type="match status" value="1"/>
</dbReference>
<dbReference type="InterPro" id="IPR050602">
    <property type="entry name" value="Malonyl-ACP_OMT"/>
</dbReference>
<dbReference type="OrthoDB" id="16816at2759"/>
<evidence type="ECO:0000313" key="5">
    <source>
        <dbReference type="Proteomes" id="UP000198406"/>
    </source>
</evidence>
<evidence type="ECO:0000313" key="4">
    <source>
        <dbReference type="EMBL" id="GAX22019.1"/>
    </source>
</evidence>
<keyword evidence="5" id="KW-1185">Reference proteome</keyword>
<organism evidence="4 5">
    <name type="scientific">Fistulifera solaris</name>
    <name type="common">Oleaginous diatom</name>
    <dbReference type="NCBI Taxonomy" id="1519565"/>
    <lineage>
        <taxon>Eukaryota</taxon>
        <taxon>Sar</taxon>
        <taxon>Stramenopiles</taxon>
        <taxon>Ochrophyta</taxon>
        <taxon>Bacillariophyta</taxon>
        <taxon>Bacillariophyceae</taxon>
        <taxon>Bacillariophycidae</taxon>
        <taxon>Naviculales</taxon>
        <taxon>Naviculaceae</taxon>
        <taxon>Fistulifera</taxon>
    </lineage>
</organism>
<dbReference type="Proteomes" id="UP000198406">
    <property type="component" value="Unassembled WGS sequence"/>
</dbReference>